<name>A0A1J4KG65_9EUKA</name>
<dbReference type="Pfam" id="PF02319">
    <property type="entry name" value="WHD_E2F_TDP"/>
    <property type="match status" value="1"/>
</dbReference>
<dbReference type="InterPro" id="IPR036390">
    <property type="entry name" value="WH_DNA-bd_sf"/>
</dbReference>
<dbReference type="InterPro" id="IPR003316">
    <property type="entry name" value="E2F_WHTH_DNA-bd_dom"/>
</dbReference>
<dbReference type="GO" id="GO:0005634">
    <property type="term" value="C:nucleus"/>
    <property type="evidence" value="ECO:0007669"/>
    <property type="project" value="UniProtKB-SubCell"/>
</dbReference>
<evidence type="ECO:0000313" key="3">
    <source>
        <dbReference type="EMBL" id="OHT10401.1"/>
    </source>
</evidence>
<keyword evidence="1" id="KW-0539">Nucleus</keyword>
<dbReference type="AlphaFoldDB" id="A0A1J4KG65"/>
<dbReference type="GO" id="GO:0005667">
    <property type="term" value="C:transcription regulator complex"/>
    <property type="evidence" value="ECO:0007669"/>
    <property type="project" value="InterPro"/>
</dbReference>
<dbReference type="RefSeq" id="XP_068363537.1">
    <property type="nucleotide sequence ID" value="XM_068501356.1"/>
</dbReference>
<gene>
    <name evidence="3" type="ORF">TRFO_20366</name>
</gene>
<dbReference type="GO" id="GO:0003677">
    <property type="term" value="F:DNA binding"/>
    <property type="evidence" value="ECO:0007669"/>
    <property type="project" value="UniProtKB-KW"/>
</dbReference>
<evidence type="ECO:0000313" key="4">
    <source>
        <dbReference type="Proteomes" id="UP000179807"/>
    </source>
</evidence>
<feature type="domain" description="E2F/DP family winged-helix DNA-binding" evidence="2">
    <location>
        <begin position="13"/>
        <end position="78"/>
    </location>
</feature>
<keyword evidence="1" id="KW-0805">Transcription regulation</keyword>
<dbReference type="SUPFAM" id="SSF46785">
    <property type="entry name" value="Winged helix' DNA-binding domain"/>
    <property type="match status" value="1"/>
</dbReference>
<dbReference type="VEuPathDB" id="TrichDB:TRFO_20366"/>
<dbReference type="GeneID" id="94836060"/>
<comment type="subcellular location">
    <subcellularLocation>
        <location evidence="1">Nucleus</location>
    </subcellularLocation>
</comment>
<evidence type="ECO:0000259" key="2">
    <source>
        <dbReference type="SMART" id="SM01372"/>
    </source>
</evidence>
<dbReference type="Proteomes" id="UP000179807">
    <property type="component" value="Unassembled WGS sequence"/>
</dbReference>
<proteinExistence type="inferred from homology"/>
<organism evidence="3 4">
    <name type="scientific">Tritrichomonas foetus</name>
    <dbReference type="NCBI Taxonomy" id="1144522"/>
    <lineage>
        <taxon>Eukaryota</taxon>
        <taxon>Metamonada</taxon>
        <taxon>Parabasalia</taxon>
        <taxon>Tritrichomonadida</taxon>
        <taxon>Tritrichomonadidae</taxon>
        <taxon>Tritrichomonas</taxon>
    </lineage>
</organism>
<protein>
    <recommendedName>
        <fullName evidence="2">E2F/DP family winged-helix DNA-binding domain-containing protein</fullName>
    </recommendedName>
</protein>
<dbReference type="SMART" id="SM01372">
    <property type="entry name" value="E2F_TDP"/>
    <property type="match status" value="1"/>
</dbReference>
<sequence length="258" mass="30034">MEKKGPWSSCQRRQQVDFSLFIDRFITSKEGGADKRIQINTISDETGIEKRRLYDLMNVLCAFGVCNKTDIHRYVWTSMNQINISLLEIAKSVEKNATKAQTFNNLFVLPESPSVGCLATTIASIFIFFGSHVMNIHDISLFLSNKQSEKQLLRRLYLVTYMLEKIKILRHGSRIGEYEITCDVRKLSKMAFEELANKGEFPPDSIEFQLNRFTDDFLDRMHNNRFYEFNVLIQVSRKRKGDYQPSPNFKEALLFAEI</sequence>
<keyword evidence="1" id="KW-0238">DNA-binding</keyword>
<keyword evidence="1" id="KW-0804">Transcription</keyword>
<dbReference type="OrthoDB" id="5318at2759"/>
<keyword evidence="4" id="KW-1185">Reference proteome</keyword>
<dbReference type="Gene3D" id="1.10.10.10">
    <property type="entry name" value="Winged helix-like DNA-binding domain superfamily/Winged helix DNA-binding domain"/>
    <property type="match status" value="1"/>
</dbReference>
<dbReference type="GO" id="GO:0006355">
    <property type="term" value="P:regulation of DNA-templated transcription"/>
    <property type="evidence" value="ECO:0007669"/>
    <property type="project" value="InterPro"/>
</dbReference>
<dbReference type="EMBL" id="MLAK01000613">
    <property type="protein sequence ID" value="OHT10401.1"/>
    <property type="molecule type" value="Genomic_DNA"/>
</dbReference>
<evidence type="ECO:0000256" key="1">
    <source>
        <dbReference type="RuleBase" id="RU003796"/>
    </source>
</evidence>
<accession>A0A1J4KG65</accession>
<dbReference type="InterPro" id="IPR036388">
    <property type="entry name" value="WH-like_DNA-bd_sf"/>
</dbReference>
<comment type="similarity">
    <text evidence="1">Belongs to the E2F/DP family.</text>
</comment>
<comment type="caution">
    <text evidence="3">The sequence shown here is derived from an EMBL/GenBank/DDBJ whole genome shotgun (WGS) entry which is preliminary data.</text>
</comment>
<reference evidence="3" key="1">
    <citation type="submission" date="2016-10" db="EMBL/GenBank/DDBJ databases">
        <authorList>
            <person name="Benchimol M."/>
            <person name="Almeida L.G."/>
            <person name="Vasconcelos A.T."/>
            <person name="Perreira-Neves A."/>
            <person name="Rosa I.A."/>
            <person name="Tasca T."/>
            <person name="Bogo M.R."/>
            <person name="de Souza W."/>
        </authorList>
    </citation>
    <scope>NUCLEOTIDE SEQUENCE [LARGE SCALE GENOMIC DNA]</scope>
    <source>
        <strain evidence="3">K</strain>
    </source>
</reference>